<organism evidence="4 5">
    <name type="scientific">Dovyalis caffra</name>
    <dbReference type="NCBI Taxonomy" id="77055"/>
    <lineage>
        <taxon>Eukaryota</taxon>
        <taxon>Viridiplantae</taxon>
        <taxon>Streptophyta</taxon>
        <taxon>Embryophyta</taxon>
        <taxon>Tracheophyta</taxon>
        <taxon>Spermatophyta</taxon>
        <taxon>Magnoliopsida</taxon>
        <taxon>eudicotyledons</taxon>
        <taxon>Gunneridae</taxon>
        <taxon>Pentapetalae</taxon>
        <taxon>rosids</taxon>
        <taxon>fabids</taxon>
        <taxon>Malpighiales</taxon>
        <taxon>Salicaceae</taxon>
        <taxon>Flacourtieae</taxon>
        <taxon>Dovyalis</taxon>
    </lineage>
</organism>
<dbReference type="Proteomes" id="UP001314170">
    <property type="component" value="Unassembled WGS sequence"/>
</dbReference>
<feature type="repeat" description="PPR" evidence="3">
    <location>
        <begin position="364"/>
        <end position="398"/>
    </location>
</feature>
<dbReference type="InterPro" id="IPR011990">
    <property type="entry name" value="TPR-like_helical_dom_sf"/>
</dbReference>
<feature type="repeat" description="PPR" evidence="3">
    <location>
        <begin position="549"/>
        <end position="583"/>
    </location>
</feature>
<feature type="repeat" description="PPR" evidence="3">
    <location>
        <begin position="399"/>
        <end position="433"/>
    </location>
</feature>
<evidence type="ECO:0000256" key="2">
    <source>
        <dbReference type="ARBA" id="ARBA00022737"/>
    </source>
</evidence>
<keyword evidence="2" id="KW-0677">Repeat</keyword>
<feature type="repeat" description="PPR" evidence="3">
    <location>
        <begin position="466"/>
        <end position="500"/>
    </location>
</feature>
<dbReference type="PROSITE" id="PS51375">
    <property type="entry name" value="PPR"/>
    <property type="match status" value="8"/>
</dbReference>
<dbReference type="EMBL" id="CAWUPB010000131">
    <property type="protein sequence ID" value="CAK7323751.1"/>
    <property type="molecule type" value="Genomic_DNA"/>
</dbReference>
<reference evidence="4 5" key="1">
    <citation type="submission" date="2024-01" db="EMBL/GenBank/DDBJ databases">
        <authorList>
            <person name="Waweru B."/>
        </authorList>
    </citation>
    <scope>NUCLEOTIDE SEQUENCE [LARGE SCALE GENOMIC DNA]</scope>
</reference>
<evidence type="ECO:0000313" key="4">
    <source>
        <dbReference type="EMBL" id="CAK7323751.1"/>
    </source>
</evidence>
<accession>A0AAV1QUP5</accession>
<evidence type="ECO:0000313" key="5">
    <source>
        <dbReference type="Proteomes" id="UP001314170"/>
    </source>
</evidence>
<evidence type="ECO:0000256" key="3">
    <source>
        <dbReference type="PROSITE-ProRule" id="PRU00708"/>
    </source>
</evidence>
<protein>
    <recommendedName>
        <fullName evidence="6">Pentatricopeptide repeat-containing protein</fullName>
    </recommendedName>
</protein>
<comment type="caution">
    <text evidence="4">The sequence shown here is derived from an EMBL/GenBank/DDBJ whole genome shotgun (WGS) entry which is preliminary data.</text>
</comment>
<dbReference type="InterPro" id="IPR002885">
    <property type="entry name" value="PPR_rpt"/>
</dbReference>
<feature type="repeat" description="PPR" evidence="3">
    <location>
        <begin position="222"/>
        <end position="258"/>
    </location>
</feature>
<evidence type="ECO:0000256" key="1">
    <source>
        <dbReference type="ARBA" id="ARBA00007626"/>
    </source>
</evidence>
<keyword evidence="5" id="KW-1185">Reference proteome</keyword>
<dbReference type="Gene3D" id="1.25.40.10">
    <property type="entry name" value="Tetratricopeptide repeat domain"/>
    <property type="match status" value="5"/>
</dbReference>
<feature type="repeat" description="PPR" evidence="3">
    <location>
        <begin position="259"/>
        <end position="293"/>
    </location>
</feature>
<comment type="similarity">
    <text evidence="1">Belongs to the PPR family. P subfamily.</text>
</comment>
<dbReference type="AlphaFoldDB" id="A0AAV1QUP5"/>
<sequence>MLKLFPPTKHALFKIRRRPYKRVFFPSLIMSSPSSPYHSSSSSSSSSNECHNDLVSMDAATILNSNNPKQAIQYFNYALKHYPITSPTSNLPHLYSAIINVLTFAGMYKRARCLIKDLIQTLLLHPSCKSENHVPFLVFDALNHLQSSEKFSPDVFGVLIIAFCEMGLVDEALWVYQQIVKVMPPSVQACTALLNGLVKKDRFGSMWELYKDMVLCKILVPNVVTYAVLVGACCRQGYVSIARSLIFDEMVKEKGIRPNVVIYTTLIHGFCSESKLSEAEALFQEMRESGVLPDLYTYNILIESYCKMGNVKQALHLYQGMLGGGLYPDVVTFGILIDALCKEGELLAARSLFVHMAMLGVCPNLIVYNRLIDDHSKSGNLSEAMHLFLEMEKLKISPDVFTYSILMKGFCGVGRTEEAYVLLKRMNREGVIANSVTYNSLINGYWNVQSATSLFSEMLIKSLVPDVVVFTTLIDGHCKIGNLKEALQLHKEMLRAGLNPSVFTVTCLIDGFCKDGRTSDAIKFFLENTRGGRSGKQINKMNGSFCTPNHVMYTSLIQGLCRDGQIFEATKFFWDMRCGGIQADAWIYTVMLEGHLTVKHLIGVMMLHADVIKIGIMQNENICLILARGYRENGFLKSAFNCSKDSIRCSQSPAS</sequence>
<dbReference type="Pfam" id="PF12854">
    <property type="entry name" value="PPR_1"/>
    <property type="match status" value="1"/>
</dbReference>
<name>A0AAV1QUP5_9ROSI</name>
<feature type="repeat" description="PPR" evidence="3">
    <location>
        <begin position="294"/>
        <end position="328"/>
    </location>
</feature>
<proteinExistence type="inferred from homology"/>
<gene>
    <name evidence="4" type="ORF">DCAF_LOCUS1381</name>
</gene>
<dbReference type="Pfam" id="PF01535">
    <property type="entry name" value="PPR"/>
    <property type="match status" value="1"/>
</dbReference>
<feature type="repeat" description="PPR" evidence="3">
    <location>
        <begin position="329"/>
        <end position="363"/>
    </location>
</feature>
<dbReference type="PANTHER" id="PTHR47941">
    <property type="entry name" value="PENTATRICOPEPTIDE REPEAT-CONTAINING PROTEIN 3, MITOCHONDRIAL"/>
    <property type="match status" value="1"/>
</dbReference>
<dbReference type="Pfam" id="PF13041">
    <property type="entry name" value="PPR_2"/>
    <property type="match status" value="5"/>
</dbReference>
<evidence type="ECO:0008006" key="6">
    <source>
        <dbReference type="Google" id="ProtNLM"/>
    </source>
</evidence>
<dbReference type="SUPFAM" id="SSF48452">
    <property type="entry name" value="TPR-like"/>
    <property type="match status" value="2"/>
</dbReference>
<dbReference type="NCBIfam" id="TIGR00756">
    <property type="entry name" value="PPR"/>
    <property type="match status" value="10"/>
</dbReference>